<dbReference type="SUPFAM" id="SSF117281">
    <property type="entry name" value="Kelch motif"/>
    <property type="match status" value="1"/>
</dbReference>
<accession>A0A1R2BQZ9</accession>
<reference evidence="1 2" key="1">
    <citation type="submission" date="2016-11" db="EMBL/GenBank/DDBJ databases">
        <title>The macronuclear genome of Stentor coeruleus: a giant cell with tiny introns.</title>
        <authorList>
            <person name="Slabodnick M."/>
            <person name="Ruby J.G."/>
            <person name="Reiff S.B."/>
            <person name="Swart E.C."/>
            <person name="Gosai S."/>
            <person name="Prabakaran S."/>
            <person name="Witkowska E."/>
            <person name="Larue G.E."/>
            <person name="Fisher S."/>
            <person name="Freeman R.M."/>
            <person name="Gunawardena J."/>
            <person name="Chu W."/>
            <person name="Stover N.A."/>
            <person name="Gregory B.D."/>
            <person name="Nowacki M."/>
            <person name="Derisi J."/>
            <person name="Roy S.W."/>
            <person name="Marshall W.F."/>
            <person name="Sood P."/>
        </authorList>
    </citation>
    <scope>NUCLEOTIDE SEQUENCE [LARGE SCALE GENOMIC DNA]</scope>
    <source>
        <strain evidence="1">WM001</strain>
    </source>
</reference>
<proteinExistence type="predicted"/>
<dbReference type="Proteomes" id="UP000187209">
    <property type="component" value="Unassembled WGS sequence"/>
</dbReference>
<evidence type="ECO:0000313" key="1">
    <source>
        <dbReference type="EMBL" id="OMJ79025.1"/>
    </source>
</evidence>
<name>A0A1R2BQZ9_9CILI</name>
<dbReference type="AlphaFoldDB" id="A0A1R2BQZ9"/>
<evidence type="ECO:0000313" key="2">
    <source>
        <dbReference type="Proteomes" id="UP000187209"/>
    </source>
</evidence>
<dbReference type="SUPFAM" id="SSF160355">
    <property type="entry name" value="Bacterial polysaccharide co-polymerase-like"/>
    <property type="match status" value="1"/>
</dbReference>
<dbReference type="EMBL" id="MPUH01000492">
    <property type="protein sequence ID" value="OMJ79025.1"/>
    <property type="molecule type" value="Genomic_DNA"/>
</dbReference>
<sequence>MDLQCFYQECKGHPKLKCLCKTDPIYSCSSHINDHCQLQGSHKLLPIYKALSPLIKNDFIKNFIDKYNSLGKIKSFLLEQSSYLIRKIISETQILVDNINKQQELILKSCKNAVDNSEAVLSEYINYLNIEQCRYELDFSSFSTFSVENAIKDLFAQDFNRFLKLVNIEDASEYTKMMIFFEQNSKRMVKLGVVDNSVSKVDLDIEDFLGIQPGFCRLPQRKVFYCGGLLSNFYRPIVSCYIIDPRENIAEKYPDMPNRKYLVGLCAYQNNYVYVFGGAWIFAVFSSSSERLNLETRVWESIADLPEASDYNSSAIIKDTILVTGYRIGVFSYIPSTNTFQSLLSAASGSKMLFSEEDSGFLIHGDCIFEYTNNLWEKVAKNGVVPDDPYLVSYPVKHGKWVYFLLSNNYLYRFDLFEKTVEQVILNAF</sequence>
<keyword evidence="2" id="KW-1185">Reference proteome</keyword>
<protein>
    <submittedName>
        <fullName evidence="1">Uncharacterized protein</fullName>
    </submittedName>
</protein>
<dbReference type="OrthoDB" id="324582at2759"/>
<gene>
    <name evidence="1" type="ORF">SteCoe_21056</name>
</gene>
<dbReference type="InterPro" id="IPR015915">
    <property type="entry name" value="Kelch-typ_b-propeller"/>
</dbReference>
<dbReference type="Gene3D" id="2.120.10.80">
    <property type="entry name" value="Kelch-type beta propeller"/>
    <property type="match status" value="1"/>
</dbReference>
<comment type="caution">
    <text evidence="1">The sequence shown here is derived from an EMBL/GenBank/DDBJ whole genome shotgun (WGS) entry which is preliminary data.</text>
</comment>
<organism evidence="1 2">
    <name type="scientific">Stentor coeruleus</name>
    <dbReference type="NCBI Taxonomy" id="5963"/>
    <lineage>
        <taxon>Eukaryota</taxon>
        <taxon>Sar</taxon>
        <taxon>Alveolata</taxon>
        <taxon>Ciliophora</taxon>
        <taxon>Postciliodesmatophora</taxon>
        <taxon>Heterotrichea</taxon>
        <taxon>Heterotrichida</taxon>
        <taxon>Stentoridae</taxon>
        <taxon>Stentor</taxon>
    </lineage>
</organism>